<accession>A0A4T0HT04</accession>
<gene>
    <name evidence="2" type="ORF">E3P90_03904</name>
</gene>
<reference evidence="2 3" key="1">
    <citation type="submission" date="2019-03" db="EMBL/GenBank/DDBJ databases">
        <title>Sequencing 23 genomes of Wallemia ichthyophaga.</title>
        <authorList>
            <person name="Gostincar C."/>
        </authorList>
    </citation>
    <scope>NUCLEOTIDE SEQUENCE [LARGE SCALE GENOMIC DNA]</scope>
    <source>
        <strain evidence="2 3">EXF-8621</strain>
    </source>
</reference>
<proteinExistence type="predicted"/>
<organism evidence="2 3">
    <name type="scientific">Wallemia ichthyophaga</name>
    <dbReference type="NCBI Taxonomy" id="245174"/>
    <lineage>
        <taxon>Eukaryota</taxon>
        <taxon>Fungi</taxon>
        <taxon>Dikarya</taxon>
        <taxon>Basidiomycota</taxon>
        <taxon>Wallemiomycotina</taxon>
        <taxon>Wallemiomycetes</taxon>
        <taxon>Wallemiales</taxon>
        <taxon>Wallemiaceae</taxon>
        <taxon>Wallemia</taxon>
    </lineage>
</organism>
<keyword evidence="1" id="KW-0732">Signal</keyword>
<dbReference type="EMBL" id="SPOF01000075">
    <property type="protein sequence ID" value="TIB07807.1"/>
    <property type="molecule type" value="Genomic_DNA"/>
</dbReference>
<dbReference type="Proteomes" id="UP000306954">
    <property type="component" value="Unassembled WGS sequence"/>
</dbReference>
<name>A0A4T0HT04_WALIC</name>
<comment type="caution">
    <text evidence="2">The sequence shown here is derived from an EMBL/GenBank/DDBJ whole genome shotgun (WGS) entry which is preliminary data.</text>
</comment>
<feature type="signal peptide" evidence="1">
    <location>
        <begin position="1"/>
        <end position="17"/>
    </location>
</feature>
<evidence type="ECO:0000313" key="3">
    <source>
        <dbReference type="Proteomes" id="UP000306954"/>
    </source>
</evidence>
<evidence type="ECO:0000256" key="1">
    <source>
        <dbReference type="SAM" id="SignalP"/>
    </source>
</evidence>
<dbReference type="AlphaFoldDB" id="A0A4T0HT04"/>
<feature type="chain" id="PRO_5030101491" evidence="1">
    <location>
        <begin position="18"/>
        <end position="336"/>
    </location>
</feature>
<evidence type="ECO:0000313" key="2">
    <source>
        <dbReference type="EMBL" id="TIB07807.1"/>
    </source>
</evidence>
<protein>
    <submittedName>
        <fullName evidence="2">Uncharacterized protein</fullName>
    </submittedName>
</protein>
<sequence>MLLRLPLIASCAAAILAAPTRRILDDKTDDGKGILFLNTREQHEQHDSQPDYSAQLLTNNKVSVLKRHDDDNGLVDVHILKRILGSNGGHDGEGDILGVDVLRRTEDLTDSSGTIDVDLLQRAILGIGGEGDSERDSTLGLFGRILNDSGNHNDEPLIGLLKRGAALGLGDTGDGAELLDVLRRGGLLSDHNDHNNAITLDVGRRGILLNDGSPDLAHVGVRSVDGNGLLTDDAHGHDDDNKLHIGVRANEQYSEESIGLRVIDKRSDDEVLGLDLEVRGEDDKSDLSRRVLGLIDGGHERDNGNLKVDNPVGLKRLAAGTCVLNGCDTGGGVIGL</sequence>